<gene>
    <name evidence="2" type="ORF">ACFOZ8_05855</name>
</gene>
<sequence>MNKVVQYYEGIDEDSRFVRNSRKIEFLTTVHTLDQLMPARAKLLDVGAGTGAYSLYYAERQHEVVAVDITPKHIDRLRDKSNQQSLPLQAYVADARDLSRFAAGTFDIVLCFGPMYHLTEHEDRMRCIRECLRVLKRGGYLAIAYINKFSILPMLATRDRTFIRDSVIAKVIQDGVIKDGDEDCFWTDAYFTSPDEIEAVLEPFEVTPIAHVGTDGISHTIQHDIDQLDEQQFDAWMNYHVRTCGERSILGLSSHGLVIGQKR</sequence>
<reference evidence="3" key="1">
    <citation type="journal article" date="2019" name="Int. J. Syst. Evol. Microbiol.">
        <title>The Global Catalogue of Microorganisms (GCM) 10K type strain sequencing project: providing services to taxonomists for standard genome sequencing and annotation.</title>
        <authorList>
            <consortium name="The Broad Institute Genomics Platform"/>
            <consortium name="The Broad Institute Genome Sequencing Center for Infectious Disease"/>
            <person name="Wu L."/>
            <person name="Ma J."/>
        </authorList>
    </citation>
    <scope>NUCLEOTIDE SEQUENCE [LARGE SCALE GENOMIC DNA]</scope>
    <source>
        <strain evidence="3">IBRC-M 10987</strain>
    </source>
</reference>
<dbReference type="Proteomes" id="UP001595715">
    <property type="component" value="Unassembled WGS sequence"/>
</dbReference>
<feature type="domain" description="Methyltransferase type 11" evidence="1">
    <location>
        <begin position="44"/>
        <end position="143"/>
    </location>
</feature>
<dbReference type="GO" id="GO:0032259">
    <property type="term" value="P:methylation"/>
    <property type="evidence" value="ECO:0007669"/>
    <property type="project" value="UniProtKB-KW"/>
</dbReference>
<dbReference type="SUPFAM" id="SSF53335">
    <property type="entry name" value="S-adenosyl-L-methionine-dependent methyltransferases"/>
    <property type="match status" value="1"/>
</dbReference>
<evidence type="ECO:0000313" key="2">
    <source>
        <dbReference type="EMBL" id="MFC4099182.1"/>
    </source>
</evidence>
<dbReference type="InterPro" id="IPR013216">
    <property type="entry name" value="Methyltransf_11"/>
</dbReference>
<protein>
    <submittedName>
        <fullName evidence="2">Class I SAM-dependent methyltransferase</fullName>
        <ecNumber evidence="2">2.1.1.-</ecNumber>
    </submittedName>
</protein>
<name>A0ABV8JW79_9BACL</name>
<evidence type="ECO:0000313" key="3">
    <source>
        <dbReference type="Proteomes" id="UP001595715"/>
    </source>
</evidence>
<dbReference type="GO" id="GO:0008168">
    <property type="term" value="F:methyltransferase activity"/>
    <property type="evidence" value="ECO:0007669"/>
    <property type="project" value="UniProtKB-KW"/>
</dbReference>
<dbReference type="EMBL" id="JBHSAM010000014">
    <property type="protein sequence ID" value="MFC4099182.1"/>
    <property type="molecule type" value="Genomic_DNA"/>
</dbReference>
<proteinExistence type="predicted"/>
<organism evidence="2 3">
    <name type="scientific">Paenibacillus xanthanilyticus</name>
    <dbReference type="NCBI Taxonomy" id="1783531"/>
    <lineage>
        <taxon>Bacteria</taxon>
        <taxon>Bacillati</taxon>
        <taxon>Bacillota</taxon>
        <taxon>Bacilli</taxon>
        <taxon>Bacillales</taxon>
        <taxon>Paenibacillaceae</taxon>
        <taxon>Paenibacillus</taxon>
    </lineage>
</organism>
<keyword evidence="2" id="KW-0489">Methyltransferase</keyword>
<dbReference type="RefSeq" id="WP_377717868.1">
    <property type="nucleotide sequence ID" value="NZ_JBHSAM010000014.1"/>
</dbReference>
<evidence type="ECO:0000259" key="1">
    <source>
        <dbReference type="Pfam" id="PF08241"/>
    </source>
</evidence>
<dbReference type="Pfam" id="PF08241">
    <property type="entry name" value="Methyltransf_11"/>
    <property type="match status" value="1"/>
</dbReference>
<keyword evidence="2" id="KW-0808">Transferase</keyword>
<comment type="caution">
    <text evidence="2">The sequence shown here is derived from an EMBL/GenBank/DDBJ whole genome shotgun (WGS) entry which is preliminary data.</text>
</comment>
<keyword evidence="3" id="KW-1185">Reference proteome</keyword>
<dbReference type="CDD" id="cd02440">
    <property type="entry name" value="AdoMet_MTases"/>
    <property type="match status" value="1"/>
</dbReference>
<dbReference type="InterPro" id="IPR029063">
    <property type="entry name" value="SAM-dependent_MTases_sf"/>
</dbReference>
<dbReference type="Gene3D" id="3.40.50.150">
    <property type="entry name" value="Vaccinia Virus protein VP39"/>
    <property type="match status" value="1"/>
</dbReference>
<dbReference type="PANTHER" id="PTHR43591">
    <property type="entry name" value="METHYLTRANSFERASE"/>
    <property type="match status" value="1"/>
</dbReference>
<dbReference type="EC" id="2.1.1.-" evidence="2"/>
<accession>A0ABV8JW79</accession>